<dbReference type="RefSeq" id="WP_132006001.1">
    <property type="nucleotide sequence ID" value="NZ_JABUHM010000004.1"/>
</dbReference>
<gene>
    <name evidence="4" type="ORF">EV146_10656</name>
</gene>
<comment type="similarity">
    <text evidence="1 2">Belongs to the small heat shock protein (HSP20) family.</text>
</comment>
<feature type="domain" description="SHSP" evidence="3">
    <location>
        <begin position="48"/>
        <end position="158"/>
    </location>
</feature>
<dbReference type="PROSITE" id="PS01031">
    <property type="entry name" value="SHSP"/>
    <property type="match status" value="1"/>
</dbReference>
<dbReference type="EMBL" id="SLVV01000006">
    <property type="protein sequence ID" value="TCN24857.1"/>
    <property type="molecule type" value="Genomic_DNA"/>
</dbReference>
<evidence type="ECO:0000313" key="5">
    <source>
        <dbReference type="Proteomes" id="UP000295689"/>
    </source>
</evidence>
<sequence length="169" mass="19437">MEVEKLKYWLDLTRQYAAESFWKEAFSQETNPFLSSGHIQNLSLAPKGGSSECFPRCDLYKYKDKLFVEAELPGMAREHAAITLKGKQLTIRGHYSTFKPNLTYFLKERCDQSFEKNINLPFRVNHHEIQSNLDKGLLTIILPIISEEEAVPIHIEHSASAEASHQLQE</sequence>
<dbReference type="AlphaFoldDB" id="A0A4R2BD43"/>
<accession>A0A4R2BD43</accession>
<comment type="caution">
    <text evidence="4">The sequence shown here is derived from an EMBL/GenBank/DDBJ whole genome shotgun (WGS) entry which is preliminary data.</text>
</comment>
<reference evidence="4 5" key="1">
    <citation type="journal article" date="2015" name="Stand. Genomic Sci.">
        <title>Genomic Encyclopedia of Bacterial and Archaeal Type Strains, Phase III: the genomes of soil and plant-associated and newly described type strains.</title>
        <authorList>
            <person name="Whitman W.B."/>
            <person name="Woyke T."/>
            <person name="Klenk H.P."/>
            <person name="Zhou Y."/>
            <person name="Lilburn T.G."/>
            <person name="Beck B.J."/>
            <person name="De Vos P."/>
            <person name="Vandamme P."/>
            <person name="Eisen J.A."/>
            <person name="Garrity G."/>
            <person name="Hugenholtz P."/>
            <person name="Kyrpides N.C."/>
        </authorList>
    </citation>
    <scope>NUCLEOTIDE SEQUENCE [LARGE SCALE GENOMIC DNA]</scope>
    <source>
        <strain evidence="4 5">CV53</strain>
    </source>
</reference>
<organism evidence="4 5">
    <name type="scientific">Mesobacillus foraminis</name>
    <dbReference type="NCBI Taxonomy" id="279826"/>
    <lineage>
        <taxon>Bacteria</taxon>
        <taxon>Bacillati</taxon>
        <taxon>Bacillota</taxon>
        <taxon>Bacilli</taxon>
        <taxon>Bacillales</taxon>
        <taxon>Bacillaceae</taxon>
        <taxon>Mesobacillus</taxon>
    </lineage>
</organism>
<dbReference type="InterPro" id="IPR002068">
    <property type="entry name" value="A-crystallin/Hsp20_dom"/>
</dbReference>
<keyword evidence="5" id="KW-1185">Reference proteome</keyword>
<proteinExistence type="inferred from homology"/>
<dbReference type="Pfam" id="PF00011">
    <property type="entry name" value="HSP20"/>
    <property type="match status" value="1"/>
</dbReference>
<evidence type="ECO:0000256" key="2">
    <source>
        <dbReference type="RuleBase" id="RU003616"/>
    </source>
</evidence>
<dbReference type="InterPro" id="IPR008978">
    <property type="entry name" value="HSP20-like_chaperone"/>
</dbReference>
<dbReference type="Gene3D" id="2.60.40.790">
    <property type="match status" value="1"/>
</dbReference>
<evidence type="ECO:0000259" key="3">
    <source>
        <dbReference type="PROSITE" id="PS01031"/>
    </source>
</evidence>
<name>A0A4R2BD43_9BACI</name>
<evidence type="ECO:0000313" key="4">
    <source>
        <dbReference type="EMBL" id="TCN24857.1"/>
    </source>
</evidence>
<evidence type="ECO:0000256" key="1">
    <source>
        <dbReference type="PROSITE-ProRule" id="PRU00285"/>
    </source>
</evidence>
<protein>
    <submittedName>
        <fullName evidence="4">HSP20 family protein</fullName>
    </submittedName>
</protein>
<dbReference type="SUPFAM" id="SSF49764">
    <property type="entry name" value="HSP20-like chaperones"/>
    <property type="match status" value="1"/>
</dbReference>
<dbReference type="Proteomes" id="UP000295689">
    <property type="component" value="Unassembled WGS sequence"/>
</dbReference>
<dbReference type="CDD" id="cd06464">
    <property type="entry name" value="ACD_sHsps-like"/>
    <property type="match status" value="1"/>
</dbReference>